<feature type="region of interest" description="Disordered" evidence="1">
    <location>
        <begin position="204"/>
        <end position="229"/>
    </location>
</feature>
<dbReference type="AlphaFoldDB" id="A0A427YI25"/>
<protein>
    <submittedName>
        <fullName evidence="2">Uncharacterized protein</fullName>
    </submittedName>
</protein>
<dbReference type="Proteomes" id="UP000279259">
    <property type="component" value="Unassembled WGS sequence"/>
</dbReference>
<comment type="caution">
    <text evidence="2">The sequence shown here is derived from an EMBL/GenBank/DDBJ whole genome shotgun (WGS) entry which is preliminary data.</text>
</comment>
<keyword evidence="3" id="KW-1185">Reference proteome</keyword>
<feature type="region of interest" description="Disordered" evidence="1">
    <location>
        <begin position="122"/>
        <end position="165"/>
    </location>
</feature>
<feature type="compositionally biased region" description="Basic and acidic residues" evidence="1">
    <location>
        <begin position="136"/>
        <end position="163"/>
    </location>
</feature>
<feature type="compositionally biased region" description="Basic residues" evidence="1">
    <location>
        <begin position="126"/>
        <end position="135"/>
    </location>
</feature>
<accession>A0A427YI25</accession>
<name>A0A427YI25_9TREE</name>
<proteinExistence type="predicted"/>
<evidence type="ECO:0000313" key="2">
    <source>
        <dbReference type="EMBL" id="RSH90734.1"/>
    </source>
</evidence>
<sequence length="229" mass="25069">MPVSDILMKRIRNAGILTSLRVAQSHQPLSSFPPVLERIAHSADTTTRLTLLRTTYQLHHIVGPLIYREVYLDRKALAGVFLGWDVGKSAIDEDAGIPRRTEAATKESKGVIRKLVTTITGCGSRSKAKKQKPGSKHSEETEKAKGWGKGEGKDNEPNEDYKPTRNFKTALLRTIKIATSWSTSRVTAKLSRTAVQVPFSRSMRSALFPPGTTSSLLSKGSAGDTSRVP</sequence>
<reference evidence="2 3" key="1">
    <citation type="submission" date="2018-11" db="EMBL/GenBank/DDBJ databases">
        <title>Genome sequence of Saitozyma podzolica DSM 27192.</title>
        <authorList>
            <person name="Aliyu H."/>
            <person name="Gorte O."/>
            <person name="Ochsenreither K."/>
        </authorList>
    </citation>
    <scope>NUCLEOTIDE SEQUENCE [LARGE SCALE GENOMIC DNA]</scope>
    <source>
        <strain evidence="2 3">DSM 27192</strain>
    </source>
</reference>
<evidence type="ECO:0000256" key="1">
    <source>
        <dbReference type="SAM" id="MobiDB-lite"/>
    </source>
</evidence>
<evidence type="ECO:0000313" key="3">
    <source>
        <dbReference type="Proteomes" id="UP000279259"/>
    </source>
</evidence>
<dbReference type="EMBL" id="RSCD01000009">
    <property type="protein sequence ID" value="RSH90734.1"/>
    <property type="molecule type" value="Genomic_DNA"/>
</dbReference>
<organism evidence="2 3">
    <name type="scientific">Saitozyma podzolica</name>
    <dbReference type="NCBI Taxonomy" id="1890683"/>
    <lineage>
        <taxon>Eukaryota</taxon>
        <taxon>Fungi</taxon>
        <taxon>Dikarya</taxon>
        <taxon>Basidiomycota</taxon>
        <taxon>Agaricomycotina</taxon>
        <taxon>Tremellomycetes</taxon>
        <taxon>Tremellales</taxon>
        <taxon>Trimorphomycetaceae</taxon>
        <taxon>Saitozyma</taxon>
    </lineage>
</organism>
<gene>
    <name evidence="2" type="ORF">EHS25_009909</name>
</gene>